<organism evidence="1 2">
    <name type="scientific">Caballeronia pedi</name>
    <dbReference type="NCBI Taxonomy" id="1777141"/>
    <lineage>
        <taxon>Bacteria</taxon>
        <taxon>Pseudomonadati</taxon>
        <taxon>Pseudomonadota</taxon>
        <taxon>Betaproteobacteria</taxon>
        <taxon>Burkholderiales</taxon>
        <taxon>Burkholderiaceae</taxon>
        <taxon>Caballeronia</taxon>
    </lineage>
</organism>
<comment type="caution">
    <text evidence="1">The sequence shown here is derived from an EMBL/GenBank/DDBJ whole genome shotgun (WGS) entry which is preliminary data.</text>
</comment>
<protein>
    <submittedName>
        <fullName evidence="1">Uncharacterized protein</fullName>
    </submittedName>
</protein>
<evidence type="ECO:0000313" key="2">
    <source>
        <dbReference type="Proteomes" id="UP000054911"/>
    </source>
</evidence>
<proteinExistence type="predicted"/>
<evidence type="ECO:0000313" key="1">
    <source>
        <dbReference type="EMBL" id="SAK94910.1"/>
    </source>
</evidence>
<keyword evidence="2" id="KW-1185">Reference proteome</keyword>
<dbReference type="STRING" id="1777141.AWB80_07037"/>
<dbReference type="Proteomes" id="UP000054911">
    <property type="component" value="Unassembled WGS sequence"/>
</dbReference>
<reference evidence="1" key="1">
    <citation type="submission" date="2016-01" db="EMBL/GenBank/DDBJ databases">
        <authorList>
            <person name="Peeters C."/>
        </authorList>
    </citation>
    <scope>NUCLEOTIDE SEQUENCE [LARGE SCALE GENOMIC DNA]</scope>
    <source>
        <strain evidence="1">LMG 29323</strain>
    </source>
</reference>
<gene>
    <name evidence="1" type="ORF">AWB80_07037</name>
</gene>
<sequence>MCAICNFKIDFGVGHPLALTVAVAARQAIEAGLIEPVDAAEGAFSAARRRMSSVDALNLLQARIEGAHSEDALLALPDFYVLLIENDTWGFFHATTNGFDPDIVPEIPDVTATDEEKRSNIVIMSEGGLRAWLDERFNIEQALRESLFMIDASAGPTDSLSRMLVVAESTVTGNC</sequence>
<dbReference type="OrthoDB" id="9095835at2"/>
<dbReference type="RefSeq" id="WP_061179287.1">
    <property type="nucleotide sequence ID" value="NZ_FCOE02000041.1"/>
</dbReference>
<accession>A0A158DKG7</accession>
<name>A0A158DKG7_9BURK</name>
<dbReference type="EMBL" id="FCOE02000041">
    <property type="protein sequence ID" value="SAK94910.1"/>
    <property type="molecule type" value="Genomic_DNA"/>
</dbReference>
<dbReference type="AlphaFoldDB" id="A0A158DKG7"/>